<keyword evidence="22" id="KW-1185">Reference proteome</keyword>
<evidence type="ECO:0000256" key="17">
    <source>
        <dbReference type="SAM" id="Coils"/>
    </source>
</evidence>
<evidence type="ECO:0000256" key="10">
    <source>
        <dbReference type="ARBA" id="ARBA00023186"/>
    </source>
</evidence>
<feature type="region of interest" description="Disordered" evidence="18">
    <location>
        <begin position="280"/>
        <end position="366"/>
    </location>
</feature>
<keyword evidence="17" id="KW-0175">Coiled coil</keyword>
<protein>
    <recommendedName>
        <fullName evidence="3">Membrane protein insertase YidC</fullName>
    </recommendedName>
    <alternativeName>
        <fullName evidence="15">Foldase YidC</fullName>
    </alternativeName>
    <alternativeName>
        <fullName evidence="14">Membrane integrase YidC</fullName>
    </alternativeName>
    <alternativeName>
        <fullName evidence="13">Membrane protein YidC</fullName>
    </alternativeName>
</protein>
<dbReference type="NCBIfam" id="TIGR03592">
    <property type="entry name" value="yidC_oxa1_cterm"/>
    <property type="match status" value="1"/>
</dbReference>
<keyword evidence="10" id="KW-0143">Chaperone</keyword>
<gene>
    <name evidence="21" type="ORF">BDK89_4263</name>
</gene>
<evidence type="ECO:0000256" key="3">
    <source>
        <dbReference type="ARBA" id="ARBA00015325"/>
    </source>
</evidence>
<evidence type="ECO:0000256" key="12">
    <source>
        <dbReference type="ARBA" id="ARBA00026028"/>
    </source>
</evidence>
<evidence type="ECO:0000256" key="1">
    <source>
        <dbReference type="ARBA" id="ARBA00004651"/>
    </source>
</evidence>
<feature type="domain" description="Membrane insertase YidC/Oxa/ALB C-terminal" evidence="20">
    <location>
        <begin position="24"/>
        <end position="260"/>
    </location>
</feature>
<comment type="function">
    <text evidence="11">Required for the insertion and/or proper folding and/or complex formation of integral membrane proteins into the membrane. Involved in integration of membrane proteins that insert both dependently and independently of the Sec translocase complex, as well as at least some lipoproteins. Aids folding of multispanning membrane proteins.</text>
</comment>
<dbReference type="CDD" id="cd20070">
    <property type="entry name" value="5TM_YidC_Alb3"/>
    <property type="match status" value="1"/>
</dbReference>
<keyword evidence="6 16" id="KW-0812">Transmembrane</keyword>
<keyword evidence="5" id="KW-1003">Cell membrane</keyword>
<dbReference type="GO" id="GO:0051205">
    <property type="term" value="P:protein insertion into membrane"/>
    <property type="evidence" value="ECO:0007669"/>
    <property type="project" value="TreeGrafter"/>
</dbReference>
<evidence type="ECO:0000256" key="2">
    <source>
        <dbReference type="ARBA" id="ARBA00010527"/>
    </source>
</evidence>
<dbReference type="InterPro" id="IPR028055">
    <property type="entry name" value="YidC/Oxa/ALB_C"/>
</dbReference>
<dbReference type="EMBL" id="SOAU01000001">
    <property type="protein sequence ID" value="TDT18635.1"/>
    <property type="molecule type" value="Genomic_DNA"/>
</dbReference>
<comment type="similarity">
    <text evidence="2">Belongs to the OXA1/ALB3/YidC family. Type 1 subfamily.</text>
</comment>
<keyword evidence="7" id="KW-0653">Protein transport</keyword>
<feature type="transmembrane region" description="Helical" evidence="19">
    <location>
        <begin position="221"/>
        <end position="246"/>
    </location>
</feature>
<evidence type="ECO:0000256" key="4">
    <source>
        <dbReference type="ARBA" id="ARBA00022448"/>
    </source>
</evidence>
<feature type="transmembrane region" description="Helical" evidence="19">
    <location>
        <begin position="87"/>
        <end position="110"/>
    </location>
</feature>
<dbReference type="Pfam" id="PF02096">
    <property type="entry name" value="60KD_IMP"/>
    <property type="match status" value="1"/>
</dbReference>
<dbReference type="InterPro" id="IPR001708">
    <property type="entry name" value="YidC/ALB3/OXA1/COX18"/>
</dbReference>
<feature type="coiled-coil region" evidence="17">
    <location>
        <begin position="57"/>
        <end position="84"/>
    </location>
</feature>
<sequence>MLAIDFFEYPAALLAWLYALTSNYALAIALIAVIVMLLVTPLILKSTKGMLEMQRLAPEMRRLQAEYKDDRQKLNEEMMKLYQEHKVNPMASCLPLVAQMPVFIIMFRVLHGLTYKPDGGNELMAQTVLNAAGDTGPIGFVPRYLSEGSDMYQSLVRSEHMESFGLDLSVSPAEMLGTDFTRGLIYAALVVALGALYFVQQRMVAARAAVSPTMSPTQQKLMQYLPVAFAVFQVFFLLGLVVYYIVQSILRILQQLYITKRFYAGDESLGRQAQAASEKAREMAKADGGGGALAKARRDLAEAKQAQSKAKDRSKDATSKSAKSNSNDQVRPTKRTTAPKNRPTPSAKGGSSSRQRPTSTKRHKKK</sequence>
<dbReference type="AlphaFoldDB" id="A0A4R7I518"/>
<evidence type="ECO:0000313" key="22">
    <source>
        <dbReference type="Proteomes" id="UP000294558"/>
    </source>
</evidence>
<evidence type="ECO:0000256" key="19">
    <source>
        <dbReference type="SAM" id="Phobius"/>
    </source>
</evidence>
<feature type="compositionally biased region" description="Polar residues" evidence="18">
    <location>
        <begin position="349"/>
        <end position="358"/>
    </location>
</feature>
<accession>A0A4R7I518</accession>
<dbReference type="RefSeq" id="WP_133870838.1">
    <property type="nucleotide sequence ID" value="NZ_JAVJPS010000008.1"/>
</dbReference>
<evidence type="ECO:0000256" key="6">
    <source>
        <dbReference type="ARBA" id="ARBA00022692"/>
    </source>
</evidence>
<dbReference type="PANTHER" id="PTHR12428">
    <property type="entry name" value="OXA1"/>
    <property type="match status" value="1"/>
</dbReference>
<dbReference type="OrthoDB" id="9780552at2"/>
<evidence type="ECO:0000256" key="15">
    <source>
        <dbReference type="ARBA" id="ARBA00033342"/>
    </source>
</evidence>
<dbReference type="GO" id="GO:0032977">
    <property type="term" value="F:membrane insertase activity"/>
    <property type="evidence" value="ECO:0007669"/>
    <property type="project" value="InterPro"/>
</dbReference>
<evidence type="ECO:0000313" key="21">
    <source>
        <dbReference type="EMBL" id="TDT18635.1"/>
    </source>
</evidence>
<evidence type="ECO:0000256" key="14">
    <source>
        <dbReference type="ARBA" id="ARBA00033245"/>
    </source>
</evidence>
<dbReference type="InterPro" id="IPR047196">
    <property type="entry name" value="YidC_ALB_C"/>
</dbReference>
<evidence type="ECO:0000256" key="9">
    <source>
        <dbReference type="ARBA" id="ARBA00023136"/>
    </source>
</evidence>
<evidence type="ECO:0000256" key="7">
    <source>
        <dbReference type="ARBA" id="ARBA00022927"/>
    </source>
</evidence>
<organism evidence="21 22">
    <name type="scientific">Ilumatobacter fluminis</name>
    <dbReference type="NCBI Taxonomy" id="467091"/>
    <lineage>
        <taxon>Bacteria</taxon>
        <taxon>Bacillati</taxon>
        <taxon>Actinomycetota</taxon>
        <taxon>Acidimicrobiia</taxon>
        <taxon>Acidimicrobiales</taxon>
        <taxon>Ilumatobacteraceae</taxon>
        <taxon>Ilumatobacter</taxon>
    </lineage>
</organism>
<keyword evidence="8 19" id="KW-1133">Transmembrane helix</keyword>
<dbReference type="GO" id="GO:0005886">
    <property type="term" value="C:plasma membrane"/>
    <property type="evidence" value="ECO:0007669"/>
    <property type="project" value="UniProtKB-SubCell"/>
</dbReference>
<comment type="subunit">
    <text evidence="12">Interacts with the Sec translocase complex via SecD. Specifically interacts with transmembrane segments of nascent integral membrane proteins during membrane integration.</text>
</comment>
<comment type="caution">
    <text evidence="21">The sequence shown here is derived from an EMBL/GenBank/DDBJ whole genome shotgun (WGS) entry which is preliminary data.</text>
</comment>
<feature type="compositionally biased region" description="Polar residues" evidence="18">
    <location>
        <begin position="319"/>
        <end position="339"/>
    </location>
</feature>
<keyword evidence="4" id="KW-0813">Transport</keyword>
<evidence type="ECO:0000259" key="20">
    <source>
        <dbReference type="Pfam" id="PF02096"/>
    </source>
</evidence>
<dbReference type="PRINTS" id="PR01900">
    <property type="entry name" value="YIDCPROTEIN"/>
</dbReference>
<reference evidence="21 22" key="1">
    <citation type="submission" date="2019-03" db="EMBL/GenBank/DDBJ databases">
        <title>Sequencing the genomes of 1000 actinobacteria strains.</title>
        <authorList>
            <person name="Klenk H.-P."/>
        </authorList>
    </citation>
    <scope>NUCLEOTIDE SEQUENCE [LARGE SCALE GENOMIC DNA]</scope>
    <source>
        <strain evidence="21 22">DSM 18936</strain>
    </source>
</reference>
<evidence type="ECO:0000256" key="8">
    <source>
        <dbReference type="ARBA" id="ARBA00022989"/>
    </source>
</evidence>
<comment type="subcellular location">
    <subcellularLocation>
        <location evidence="1">Cell membrane</location>
        <topology evidence="1">Multi-pass membrane protein</topology>
    </subcellularLocation>
    <subcellularLocation>
        <location evidence="16">Membrane</location>
        <topology evidence="16">Multi-pass membrane protein</topology>
    </subcellularLocation>
</comment>
<evidence type="ECO:0000256" key="18">
    <source>
        <dbReference type="SAM" id="MobiDB-lite"/>
    </source>
</evidence>
<dbReference type="GO" id="GO:0015031">
    <property type="term" value="P:protein transport"/>
    <property type="evidence" value="ECO:0007669"/>
    <property type="project" value="UniProtKB-KW"/>
</dbReference>
<feature type="transmembrane region" description="Helical" evidence="19">
    <location>
        <begin position="24"/>
        <end position="44"/>
    </location>
</feature>
<keyword evidence="9 19" id="KW-0472">Membrane</keyword>
<evidence type="ECO:0000256" key="16">
    <source>
        <dbReference type="RuleBase" id="RU003945"/>
    </source>
</evidence>
<evidence type="ECO:0000256" key="5">
    <source>
        <dbReference type="ARBA" id="ARBA00022475"/>
    </source>
</evidence>
<feature type="transmembrane region" description="Helical" evidence="19">
    <location>
        <begin position="183"/>
        <end position="200"/>
    </location>
</feature>
<dbReference type="PANTHER" id="PTHR12428:SF65">
    <property type="entry name" value="CYTOCHROME C OXIDASE ASSEMBLY PROTEIN COX18, MITOCHONDRIAL"/>
    <property type="match status" value="1"/>
</dbReference>
<evidence type="ECO:0000256" key="13">
    <source>
        <dbReference type="ARBA" id="ARBA00031538"/>
    </source>
</evidence>
<feature type="compositionally biased region" description="Basic and acidic residues" evidence="18">
    <location>
        <begin position="309"/>
        <end position="318"/>
    </location>
</feature>
<dbReference type="Proteomes" id="UP000294558">
    <property type="component" value="Unassembled WGS sequence"/>
</dbReference>
<proteinExistence type="inferred from homology"/>
<name>A0A4R7I518_9ACTN</name>
<evidence type="ECO:0000256" key="11">
    <source>
        <dbReference type="ARBA" id="ARBA00025034"/>
    </source>
</evidence>